<organism evidence="1 2">
    <name type="scientific">Candidatus Promineifilum breve</name>
    <dbReference type="NCBI Taxonomy" id="1806508"/>
    <lineage>
        <taxon>Bacteria</taxon>
        <taxon>Bacillati</taxon>
        <taxon>Chloroflexota</taxon>
        <taxon>Ardenticatenia</taxon>
        <taxon>Candidatus Promineifilales</taxon>
        <taxon>Candidatus Promineifilaceae</taxon>
        <taxon>Candidatus Promineifilum</taxon>
    </lineage>
</organism>
<dbReference type="KEGG" id="pbf:CFX0092_A2895"/>
<dbReference type="RefSeq" id="WP_095044062.1">
    <property type="nucleotide sequence ID" value="NZ_LN890655.1"/>
</dbReference>
<proteinExistence type="predicted"/>
<dbReference type="EMBL" id="LN890655">
    <property type="protein sequence ID" value="CUS04773.2"/>
    <property type="molecule type" value="Genomic_DNA"/>
</dbReference>
<evidence type="ECO:0008006" key="3">
    <source>
        <dbReference type="Google" id="ProtNLM"/>
    </source>
</evidence>
<evidence type="ECO:0000313" key="1">
    <source>
        <dbReference type="EMBL" id="CUS04773.2"/>
    </source>
</evidence>
<dbReference type="OrthoDB" id="159814at2"/>
<dbReference type="Proteomes" id="UP000215027">
    <property type="component" value="Chromosome I"/>
</dbReference>
<reference evidence="1" key="1">
    <citation type="submission" date="2016-01" db="EMBL/GenBank/DDBJ databases">
        <authorList>
            <person name="Mcilroy J.S."/>
            <person name="Karst M S."/>
            <person name="Albertsen M."/>
        </authorList>
    </citation>
    <scope>NUCLEOTIDE SEQUENCE</scope>
    <source>
        <strain evidence="1">Cfx-K</strain>
    </source>
</reference>
<keyword evidence="2" id="KW-1185">Reference proteome</keyword>
<sequence length="220" mass="24379">MADSDGWLEREEPIGRVLRAGTAGFVIGCQVQQLSGPSFGCLVKARPVDEREAIFGLIYNMNVDDDPLVRRLVLADNPRQEVINDQRQNRLLPIEMSVLCVGYCLNGRFFHGLPPRPPLNLDPVYLCHDRAELARFTDRLGYLRLILRAADMGVPVDQLLVAHVQDVFKLRGYDVDWATGVINEVIELLRSDYDTLVPVLEALGEALPGLGGVPEATGGF</sequence>
<accession>A0A170PID1</accession>
<name>A0A170PID1_9CHLR</name>
<evidence type="ECO:0000313" key="2">
    <source>
        <dbReference type="Proteomes" id="UP000215027"/>
    </source>
</evidence>
<protein>
    <recommendedName>
        <fullName evidence="3">Helicase HerA barrel domain-containing protein</fullName>
    </recommendedName>
</protein>
<dbReference type="AlphaFoldDB" id="A0A170PID1"/>
<gene>
    <name evidence="1" type="ORF">CFX0092_A2895</name>
</gene>